<dbReference type="WBParaSite" id="TREG1_83380.1">
    <property type="protein sequence ID" value="TREG1_83380.1"/>
    <property type="gene ID" value="TREG1_83380"/>
</dbReference>
<dbReference type="AlphaFoldDB" id="A0AA85KBS5"/>
<accession>A0AA85KBS5</accession>
<sequence>MCLIRTKSKDYLTVLVIGYSERRNSGIVFTTKRKYFLLRATNGNDLIGLRHRATQKNLQDVNFAPDNSYSFCSIASPTVIWTDTSFYVRFDFPVEHFGC</sequence>
<evidence type="ECO:0000313" key="1">
    <source>
        <dbReference type="Proteomes" id="UP000050795"/>
    </source>
</evidence>
<protein>
    <submittedName>
        <fullName evidence="2">Uncharacterized protein</fullName>
    </submittedName>
</protein>
<proteinExistence type="predicted"/>
<dbReference type="Proteomes" id="UP000050795">
    <property type="component" value="Unassembled WGS sequence"/>
</dbReference>
<keyword evidence="1" id="KW-1185">Reference proteome</keyword>
<reference evidence="1" key="1">
    <citation type="submission" date="2022-06" db="EMBL/GenBank/DDBJ databases">
        <authorList>
            <person name="Berger JAMES D."/>
            <person name="Berger JAMES D."/>
        </authorList>
    </citation>
    <scope>NUCLEOTIDE SEQUENCE [LARGE SCALE GENOMIC DNA]</scope>
</reference>
<reference evidence="2" key="2">
    <citation type="submission" date="2023-11" db="UniProtKB">
        <authorList>
            <consortium name="WormBaseParasite"/>
        </authorList>
    </citation>
    <scope>IDENTIFICATION</scope>
</reference>
<organism evidence="1 2">
    <name type="scientific">Trichobilharzia regenti</name>
    <name type="common">Nasal bird schistosome</name>
    <dbReference type="NCBI Taxonomy" id="157069"/>
    <lineage>
        <taxon>Eukaryota</taxon>
        <taxon>Metazoa</taxon>
        <taxon>Spiralia</taxon>
        <taxon>Lophotrochozoa</taxon>
        <taxon>Platyhelminthes</taxon>
        <taxon>Trematoda</taxon>
        <taxon>Digenea</taxon>
        <taxon>Strigeidida</taxon>
        <taxon>Schistosomatoidea</taxon>
        <taxon>Schistosomatidae</taxon>
        <taxon>Trichobilharzia</taxon>
    </lineage>
</organism>
<evidence type="ECO:0000313" key="2">
    <source>
        <dbReference type="WBParaSite" id="TREG1_83380.1"/>
    </source>
</evidence>
<name>A0AA85KBS5_TRIRE</name>